<protein>
    <submittedName>
        <fullName evidence="5">Uncharacterized protein LOC100578085</fullName>
    </submittedName>
</protein>
<reference evidence="3" key="1">
    <citation type="submission" date="2021-01" db="UniProtKB">
        <authorList>
            <consortium name="EnsemblMetazoa"/>
        </authorList>
    </citation>
    <scope>IDENTIFICATION</scope>
    <source>
        <strain evidence="3">DH4</strain>
    </source>
</reference>
<sequence length="285" mass="32261">MLLHVTYLILLSGILPRSFLQINAAPATYDQRQNGDFNVDAKFDNFLIVVATSGNGLFFRNLASQMLEMNELIPQYSKQQQISEKPSETLVYETENADGGREPYHVEIVHIEKEADKGKHPVESPDAKSSEKIELLKGTKNSETMPQDTTNSEILIDSKRAIKKTKQISNDTSELHLIIDSSMKENKRSANARNLQVENFDRSDDLPVKEEISKATKPGISLKKQLSKEEEEDIPSISEERNELENKRQELVLLGGGIENCGPGRYRDKFGICQNDKNYKEIYSI</sequence>
<organism evidence="3">
    <name type="scientific">Apis mellifera</name>
    <name type="common">Honeybee</name>
    <dbReference type="NCBI Taxonomy" id="7460"/>
    <lineage>
        <taxon>Eukaryota</taxon>
        <taxon>Metazoa</taxon>
        <taxon>Ecdysozoa</taxon>
        <taxon>Arthropoda</taxon>
        <taxon>Hexapoda</taxon>
        <taxon>Insecta</taxon>
        <taxon>Pterygota</taxon>
        <taxon>Neoptera</taxon>
        <taxon>Endopterygota</taxon>
        <taxon>Hymenoptera</taxon>
        <taxon>Apocrita</taxon>
        <taxon>Aculeata</taxon>
        <taxon>Apoidea</taxon>
        <taxon>Anthophila</taxon>
        <taxon>Apidae</taxon>
        <taxon>Apis</taxon>
    </lineage>
</organism>
<dbReference type="GeneID" id="100578085"/>
<evidence type="ECO:0000256" key="2">
    <source>
        <dbReference type="SAM" id="SignalP"/>
    </source>
</evidence>
<keyword evidence="4" id="KW-1185">Reference proteome</keyword>
<reference evidence="5" key="2">
    <citation type="submission" date="2025-04" db="UniProtKB">
        <authorList>
            <consortium name="RefSeq"/>
        </authorList>
    </citation>
    <scope>IDENTIFICATION</scope>
    <source>
        <strain evidence="5">DH4</strain>
        <tissue evidence="5">Whole body</tissue>
    </source>
</reference>
<feature type="chain" id="PRO_5044659309" evidence="2">
    <location>
        <begin position="25"/>
        <end position="285"/>
    </location>
</feature>
<feature type="signal peptide" evidence="2">
    <location>
        <begin position="1"/>
        <end position="24"/>
    </location>
</feature>
<dbReference type="EnsemblMetazoa" id="XM_003251062">
    <property type="protein sequence ID" value="XP_003251110"/>
    <property type="gene ID" value="LOC100578085"/>
</dbReference>
<dbReference type="KEGG" id="ame:100578085"/>
<evidence type="ECO:0000313" key="5">
    <source>
        <dbReference type="RefSeq" id="XP_003251110.1"/>
    </source>
</evidence>
<feature type="region of interest" description="Disordered" evidence="1">
    <location>
        <begin position="220"/>
        <end position="242"/>
    </location>
</feature>
<dbReference type="OrthoDB" id="7686329at2759"/>
<dbReference type="OMA" id="PAKYDQR"/>
<dbReference type="RefSeq" id="XP_003251110.1">
    <property type="nucleotide sequence ID" value="XM_003251062.4"/>
</dbReference>
<accession>A0A7M7GB44</accession>
<name>A0A7M7GB44_APIME</name>
<evidence type="ECO:0000313" key="3">
    <source>
        <dbReference type="EnsemblMetazoa" id="XP_003251110"/>
    </source>
</evidence>
<evidence type="ECO:0000313" key="4">
    <source>
        <dbReference type="Proteomes" id="UP000005203"/>
    </source>
</evidence>
<accession>A0A8B6XXV7</accession>
<dbReference type="Proteomes" id="UP000005203">
    <property type="component" value="Linkage group LG5"/>
</dbReference>
<proteinExistence type="predicted"/>
<keyword evidence="2" id="KW-0732">Signal</keyword>
<gene>
    <name evidence="3" type="primary">100578085</name>
    <name evidence="5" type="synonym">LOC100578085</name>
</gene>
<dbReference type="AlphaFoldDB" id="A0A7M7GB44"/>
<evidence type="ECO:0000256" key="1">
    <source>
        <dbReference type="SAM" id="MobiDB-lite"/>
    </source>
</evidence>